<evidence type="ECO:0000313" key="2">
    <source>
        <dbReference type="EMBL" id="EPS40030.1"/>
    </source>
</evidence>
<proteinExistence type="predicted"/>
<gene>
    <name evidence="2" type="ORF">H072_6129</name>
</gene>
<keyword evidence="3" id="KW-1185">Reference proteome</keyword>
<organism evidence="2 3">
    <name type="scientific">Dactylellina haptotyla (strain CBS 200.50)</name>
    <name type="common">Nematode-trapping fungus</name>
    <name type="synonym">Monacrosporium haptotylum</name>
    <dbReference type="NCBI Taxonomy" id="1284197"/>
    <lineage>
        <taxon>Eukaryota</taxon>
        <taxon>Fungi</taxon>
        <taxon>Dikarya</taxon>
        <taxon>Ascomycota</taxon>
        <taxon>Pezizomycotina</taxon>
        <taxon>Orbiliomycetes</taxon>
        <taxon>Orbiliales</taxon>
        <taxon>Orbiliaceae</taxon>
        <taxon>Dactylellina</taxon>
    </lineage>
</organism>
<name>S8AAM8_DACHA</name>
<sequence length="327" mass="36420">MSFLFSGLPMAPPPGGPVPVPPFMGQTAPGYTPNVDFQLNMLDPGVGTANRDKINAELMRICNIFNEWIRAQKLRLLGNGNARLPELANENTNRDLLQGLIRDMAEMNVNKMQMTGIINNFGQQYCKFVGELNAVETQRQLNEIEKARLFGAVFLPIAHQRYLRICQVTVILSVSGTFGTAIAIWSGATAIKTSMQAAKTAGLQCLVMGLIQFFCLLFRFLSRCGTYRIPIPRQMYGRDSMFVTKLWDLYIMVVLGGIIAFGGWMWTKSNAVFSLLEEEQMQIGSPWGEDMGRLAAETMRAYYTTTLLAPVTTFTQNAATRLTITRG</sequence>
<keyword evidence="1" id="KW-0812">Transmembrane</keyword>
<dbReference type="AlphaFoldDB" id="S8AAM8"/>
<comment type="caution">
    <text evidence="2">The sequence shown here is derived from an EMBL/GenBank/DDBJ whole genome shotgun (WGS) entry which is preliminary data.</text>
</comment>
<feature type="transmembrane region" description="Helical" evidence="1">
    <location>
        <begin position="200"/>
        <end position="221"/>
    </location>
</feature>
<accession>S8AAM8</accession>
<dbReference type="OrthoDB" id="5342174at2759"/>
<dbReference type="Proteomes" id="UP000015100">
    <property type="component" value="Unassembled WGS sequence"/>
</dbReference>
<feature type="transmembrane region" description="Helical" evidence="1">
    <location>
        <begin position="168"/>
        <end position="188"/>
    </location>
</feature>
<keyword evidence="1" id="KW-0472">Membrane</keyword>
<dbReference type="OMA" id="GQQYCKF"/>
<evidence type="ECO:0000256" key="1">
    <source>
        <dbReference type="SAM" id="Phobius"/>
    </source>
</evidence>
<dbReference type="EMBL" id="AQGS01000439">
    <property type="protein sequence ID" value="EPS40030.1"/>
    <property type="molecule type" value="Genomic_DNA"/>
</dbReference>
<feature type="transmembrane region" description="Helical" evidence="1">
    <location>
        <begin position="242"/>
        <end position="266"/>
    </location>
</feature>
<reference evidence="3" key="2">
    <citation type="submission" date="2013-04" db="EMBL/GenBank/DDBJ databases">
        <title>Genomic mechanisms accounting for the adaptation to parasitism in nematode-trapping fungi.</title>
        <authorList>
            <person name="Ahren D.G."/>
        </authorList>
    </citation>
    <scope>NUCLEOTIDE SEQUENCE [LARGE SCALE GENOMIC DNA]</scope>
    <source>
        <strain evidence="3">CBS 200.50</strain>
    </source>
</reference>
<evidence type="ECO:0000313" key="3">
    <source>
        <dbReference type="Proteomes" id="UP000015100"/>
    </source>
</evidence>
<reference evidence="2 3" key="1">
    <citation type="journal article" date="2013" name="PLoS Genet.">
        <title>Genomic mechanisms accounting for the adaptation to parasitism in nematode-trapping fungi.</title>
        <authorList>
            <person name="Meerupati T."/>
            <person name="Andersson K.M."/>
            <person name="Friman E."/>
            <person name="Kumar D."/>
            <person name="Tunlid A."/>
            <person name="Ahren D."/>
        </authorList>
    </citation>
    <scope>NUCLEOTIDE SEQUENCE [LARGE SCALE GENOMIC DNA]</scope>
    <source>
        <strain evidence="2 3">CBS 200.50</strain>
    </source>
</reference>
<protein>
    <submittedName>
        <fullName evidence="2">Uncharacterized protein</fullName>
    </submittedName>
</protein>
<keyword evidence="1" id="KW-1133">Transmembrane helix</keyword>
<dbReference type="HOGENOM" id="CLU_065385_0_0_1"/>